<evidence type="ECO:0000313" key="10">
    <source>
        <dbReference type="EMBL" id="SEM28445.1"/>
    </source>
</evidence>
<dbReference type="Pfam" id="PF01694">
    <property type="entry name" value="Rhomboid"/>
    <property type="match status" value="1"/>
</dbReference>
<evidence type="ECO:0000256" key="5">
    <source>
        <dbReference type="ARBA" id="ARBA00022989"/>
    </source>
</evidence>
<dbReference type="PANTHER" id="PTHR43731">
    <property type="entry name" value="RHOMBOID PROTEASE"/>
    <property type="match status" value="1"/>
</dbReference>
<proteinExistence type="inferred from homology"/>
<dbReference type="InterPro" id="IPR022764">
    <property type="entry name" value="Peptidase_S54_rhomboid_dom"/>
</dbReference>
<sequence length="509" mass="58028">MIAESLFWSTAHYLIVRKQYRVLQISRDKQEIWLEKVENKDLPIVRLIRYDLDWSQWLQRDIEQVAANGSRIRRRLVRGKLTISNLYFTQFPPVDDYEHHLVKPYLSSAKEKVEVVTTIIDSSNVSQSKDKLHDIMGTDFLLEGRMELTEEETTKLQVESLRDASEREKAEKAIFHSGKGFFTFFLIVIQVAVFILMELMGGSTETSILIQYGAKFNPLILEGEWWRFITPMFIHIGFLHLLMNSLALYYLGPMVERIYGNSRFLFIYILAGFSGVLASFLFSPNLSAGASGAIFGCFGALLYFGVVFPRLFLRSLGFNILIVLAINLMFGFTIPGIDNAGHIGGLVGGFAAAGIVRFPKKKRIASQVLYLAITTALILGLLQYGFSNPASLMDKQSVLIHAQEQIRAEEFDKAYQLLNEYKDKERDSADILFLLSFTEVKRNDLEGAKVHLQQVVELNPQFHEAHYNLSLIYLEQGSLNEAKTYAENALNLQPDNKDYQELVERITSL</sequence>
<organism evidence="10 11">
    <name type="scientific">Mesobacillus persicus</name>
    <dbReference type="NCBI Taxonomy" id="930146"/>
    <lineage>
        <taxon>Bacteria</taxon>
        <taxon>Bacillati</taxon>
        <taxon>Bacillota</taxon>
        <taxon>Bacilli</taxon>
        <taxon>Bacillales</taxon>
        <taxon>Bacillaceae</taxon>
        <taxon>Mesobacillus</taxon>
    </lineage>
</organism>
<dbReference type="AlphaFoldDB" id="A0A1H7X494"/>
<dbReference type="Gene3D" id="1.25.40.10">
    <property type="entry name" value="Tetratricopeptide repeat domain"/>
    <property type="match status" value="1"/>
</dbReference>
<dbReference type="PANTHER" id="PTHR43731:SF14">
    <property type="entry name" value="PRESENILIN-ASSOCIATED RHOMBOID-LIKE PROTEIN, MITOCHONDRIAL"/>
    <property type="match status" value="1"/>
</dbReference>
<evidence type="ECO:0000256" key="8">
    <source>
        <dbReference type="SAM" id="Phobius"/>
    </source>
</evidence>
<comment type="subcellular location">
    <subcellularLocation>
        <location evidence="1">Membrane</location>
        <topology evidence="1">Multi-pass membrane protein</topology>
    </subcellularLocation>
</comment>
<keyword evidence="7" id="KW-0802">TPR repeat</keyword>
<protein>
    <submittedName>
        <fullName evidence="10">Rhomboid protease GluP</fullName>
    </submittedName>
</protein>
<dbReference type="GO" id="GO:0016020">
    <property type="term" value="C:membrane"/>
    <property type="evidence" value="ECO:0007669"/>
    <property type="project" value="UniProtKB-SubCell"/>
</dbReference>
<dbReference type="Proteomes" id="UP000198553">
    <property type="component" value="Unassembled WGS sequence"/>
</dbReference>
<keyword evidence="6 8" id="KW-0472">Membrane</keyword>
<dbReference type="InterPro" id="IPR035952">
    <property type="entry name" value="Rhomboid-like_sf"/>
</dbReference>
<dbReference type="GO" id="GO:0004252">
    <property type="term" value="F:serine-type endopeptidase activity"/>
    <property type="evidence" value="ECO:0007669"/>
    <property type="project" value="InterPro"/>
</dbReference>
<evidence type="ECO:0000313" key="11">
    <source>
        <dbReference type="Proteomes" id="UP000198553"/>
    </source>
</evidence>
<dbReference type="PROSITE" id="PS50293">
    <property type="entry name" value="TPR_REGION"/>
    <property type="match status" value="1"/>
</dbReference>
<reference evidence="11" key="1">
    <citation type="submission" date="2016-10" db="EMBL/GenBank/DDBJ databases">
        <authorList>
            <person name="Varghese N."/>
            <person name="Submissions S."/>
        </authorList>
    </citation>
    <scope>NUCLEOTIDE SEQUENCE [LARGE SCALE GENOMIC DNA]</scope>
    <source>
        <strain evidence="11">B48,IBRC-M 10115,DSM 25386,CECT 8001</strain>
    </source>
</reference>
<comment type="similarity">
    <text evidence="2">Belongs to the peptidase S54 family.</text>
</comment>
<evidence type="ECO:0000256" key="1">
    <source>
        <dbReference type="ARBA" id="ARBA00004141"/>
    </source>
</evidence>
<dbReference type="STRING" id="930146.SAMN05192533_10238"/>
<dbReference type="SUPFAM" id="SSF48452">
    <property type="entry name" value="TPR-like"/>
    <property type="match status" value="1"/>
</dbReference>
<dbReference type="GO" id="GO:0006508">
    <property type="term" value="P:proteolysis"/>
    <property type="evidence" value="ECO:0007669"/>
    <property type="project" value="UniProtKB-KW"/>
</dbReference>
<keyword evidence="4" id="KW-0378">Hydrolase</keyword>
<dbReference type="RefSeq" id="WP_244532491.1">
    <property type="nucleotide sequence ID" value="NZ_FOBW01000002.1"/>
</dbReference>
<dbReference type="Gene3D" id="1.20.1540.10">
    <property type="entry name" value="Rhomboid-like"/>
    <property type="match status" value="1"/>
</dbReference>
<keyword evidence="11" id="KW-1185">Reference proteome</keyword>
<dbReference type="SUPFAM" id="SSF144091">
    <property type="entry name" value="Rhomboid-like"/>
    <property type="match status" value="1"/>
</dbReference>
<feature type="transmembrane region" description="Helical" evidence="8">
    <location>
        <begin position="316"/>
        <end position="334"/>
    </location>
</feature>
<accession>A0A1H7X494</accession>
<feature type="domain" description="Peptidase S54 rhomboid" evidence="9">
    <location>
        <begin position="223"/>
        <end position="356"/>
    </location>
</feature>
<feature type="transmembrane region" description="Helical" evidence="8">
    <location>
        <begin position="264"/>
        <end position="282"/>
    </location>
</feature>
<dbReference type="Pfam" id="PF14559">
    <property type="entry name" value="TPR_19"/>
    <property type="match status" value="1"/>
</dbReference>
<keyword evidence="5 8" id="KW-1133">Transmembrane helix</keyword>
<feature type="transmembrane region" description="Helical" evidence="8">
    <location>
        <begin position="181"/>
        <end position="200"/>
    </location>
</feature>
<keyword evidence="10" id="KW-0645">Protease</keyword>
<evidence type="ECO:0000256" key="6">
    <source>
        <dbReference type="ARBA" id="ARBA00023136"/>
    </source>
</evidence>
<dbReference type="PROSITE" id="PS50005">
    <property type="entry name" value="TPR"/>
    <property type="match status" value="1"/>
</dbReference>
<feature type="repeat" description="TPR" evidence="7">
    <location>
        <begin position="463"/>
        <end position="496"/>
    </location>
</feature>
<evidence type="ECO:0000256" key="2">
    <source>
        <dbReference type="ARBA" id="ARBA00009045"/>
    </source>
</evidence>
<feature type="transmembrane region" description="Helical" evidence="8">
    <location>
        <begin position="340"/>
        <end position="356"/>
    </location>
</feature>
<dbReference type="InterPro" id="IPR011990">
    <property type="entry name" value="TPR-like_helical_dom_sf"/>
</dbReference>
<keyword evidence="3 8" id="KW-0812">Transmembrane</keyword>
<feature type="transmembrane region" description="Helical" evidence="8">
    <location>
        <begin position="368"/>
        <end position="386"/>
    </location>
</feature>
<name>A0A1H7X494_9BACI</name>
<dbReference type="EMBL" id="FOBW01000002">
    <property type="protein sequence ID" value="SEM28445.1"/>
    <property type="molecule type" value="Genomic_DNA"/>
</dbReference>
<evidence type="ECO:0000256" key="3">
    <source>
        <dbReference type="ARBA" id="ARBA00022692"/>
    </source>
</evidence>
<dbReference type="InterPro" id="IPR019734">
    <property type="entry name" value="TPR_rpt"/>
</dbReference>
<evidence type="ECO:0000259" key="9">
    <source>
        <dbReference type="Pfam" id="PF01694"/>
    </source>
</evidence>
<dbReference type="InterPro" id="IPR050925">
    <property type="entry name" value="Rhomboid_protease_S54"/>
</dbReference>
<dbReference type="SMART" id="SM00028">
    <property type="entry name" value="TPR"/>
    <property type="match status" value="2"/>
</dbReference>
<gene>
    <name evidence="10" type="ORF">SAMN05192533_10238</name>
</gene>
<evidence type="ECO:0000256" key="4">
    <source>
        <dbReference type="ARBA" id="ARBA00022801"/>
    </source>
</evidence>
<feature type="transmembrane region" description="Helical" evidence="8">
    <location>
        <begin position="232"/>
        <end position="252"/>
    </location>
</feature>
<evidence type="ECO:0000256" key="7">
    <source>
        <dbReference type="PROSITE-ProRule" id="PRU00339"/>
    </source>
</evidence>
<feature type="transmembrane region" description="Helical" evidence="8">
    <location>
        <begin position="288"/>
        <end position="309"/>
    </location>
</feature>